<keyword evidence="1" id="KW-0813">Transport</keyword>
<gene>
    <name evidence="8" type="ORF">UFOPK1795_00310</name>
    <name evidence="9" type="ORF">UFOPK2275_00190</name>
</gene>
<dbReference type="PANTHER" id="PTHR42781:SF4">
    <property type="entry name" value="SPERMIDINE_PUTRESCINE IMPORT ATP-BINDING PROTEIN POTA"/>
    <property type="match status" value="1"/>
</dbReference>
<dbReference type="InterPro" id="IPR012340">
    <property type="entry name" value="NA-bd_OB-fold"/>
</dbReference>
<evidence type="ECO:0000256" key="1">
    <source>
        <dbReference type="ARBA" id="ARBA00022448"/>
    </source>
</evidence>
<feature type="domain" description="ABC transporter" evidence="7">
    <location>
        <begin position="6"/>
        <end position="236"/>
    </location>
</feature>
<keyword evidence="6" id="KW-0472">Membrane</keyword>
<evidence type="ECO:0000256" key="5">
    <source>
        <dbReference type="ARBA" id="ARBA00022967"/>
    </source>
</evidence>
<dbReference type="InterPro" id="IPR003593">
    <property type="entry name" value="AAA+_ATPase"/>
</dbReference>
<dbReference type="NCBIfam" id="TIGR01187">
    <property type="entry name" value="potA"/>
    <property type="match status" value="1"/>
</dbReference>
<keyword evidence="4" id="KW-0067">ATP-binding</keyword>
<dbReference type="SUPFAM" id="SSF52540">
    <property type="entry name" value="P-loop containing nucleoside triphosphate hydrolases"/>
    <property type="match status" value="1"/>
</dbReference>
<evidence type="ECO:0000256" key="6">
    <source>
        <dbReference type="ARBA" id="ARBA00023136"/>
    </source>
</evidence>
<organism evidence="8">
    <name type="scientific">freshwater metagenome</name>
    <dbReference type="NCBI Taxonomy" id="449393"/>
    <lineage>
        <taxon>unclassified sequences</taxon>
        <taxon>metagenomes</taxon>
        <taxon>ecological metagenomes</taxon>
    </lineage>
</organism>
<dbReference type="InterPro" id="IPR027417">
    <property type="entry name" value="P-loop_NTPase"/>
</dbReference>
<evidence type="ECO:0000259" key="7">
    <source>
        <dbReference type="PROSITE" id="PS50893"/>
    </source>
</evidence>
<sequence>MKQLGVQISGVSKDFGAHTALHGIDLSIKSGEFISLLGPSGCGKTTLLRIISGFEEATSGTVQIHGVDVTNTPPHLRNTNIVFQRGALFPHMNVAENIGYSLKLRKLSKAHIALRVEEMLVLVKLEGLAGRGPSELSGGQVQRVALARALASEPSVLLLDEPLSALDLKLRQHMQLELRTIQRQLGATFIYVTHDQTEALVMSDRIAVMNEGRIVQVGSPREIYANPANEFASDFIGETNLFHGIVAQIADGSVHVKLGTGQTLVGRGTNLEVGEPVTLSVRPESIRVNASSSLEGSNSRISGSIVDIIFLGSRTRIQIDVGGGKVVLADVDDEGSLELRIGSNIELSWQIHQANVWQLETGGN</sequence>
<dbReference type="GO" id="GO:0043190">
    <property type="term" value="C:ATP-binding cassette (ABC) transporter complex"/>
    <property type="evidence" value="ECO:0007669"/>
    <property type="project" value="InterPro"/>
</dbReference>
<dbReference type="EMBL" id="CAEZWQ010000009">
    <property type="protein sequence ID" value="CAB4655429.1"/>
    <property type="molecule type" value="Genomic_DNA"/>
</dbReference>
<accession>A0A6J6FD47</accession>
<evidence type="ECO:0000256" key="3">
    <source>
        <dbReference type="ARBA" id="ARBA00022741"/>
    </source>
</evidence>
<evidence type="ECO:0000313" key="9">
    <source>
        <dbReference type="EMBL" id="CAB4655429.1"/>
    </source>
</evidence>
<evidence type="ECO:0000256" key="2">
    <source>
        <dbReference type="ARBA" id="ARBA00022475"/>
    </source>
</evidence>
<keyword evidence="5" id="KW-1278">Translocase</keyword>
<dbReference type="PROSITE" id="PS50893">
    <property type="entry name" value="ABC_TRANSPORTER_2"/>
    <property type="match status" value="1"/>
</dbReference>
<evidence type="ECO:0000313" key="8">
    <source>
        <dbReference type="EMBL" id="CAB4586811.1"/>
    </source>
</evidence>
<keyword evidence="3" id="KW-0547">Nucleotide-binding</keyword>
<reference evidence="8" key="1">
    <citation type="submission" date="2020-05" db="EMBL/GenBank/DDBJ databases">
        <authorList>
            <person name="Chiriac C."/>
            <person name="Salcher M."/>
            <person name="Ghai R."/>
            <person name="Kavagutti S V."/>
        </authorList>
    </citation>
    <scope>NUCLEOTIDE SEQUENCE</scope>
</reference>
<dbReference type="Pfam" id="PF00005">
    <property type="entry name" value="ABC_tran"/>
    <property type="match status" value="1"/>
</dbReference>
<dbReference type="SUPFAM" id="SSF50331">
    <property type="entry name" value="MOP-like"/>
    <property type="match status" value="1"/>
</dbReference>
<dbReference type="InterPro" id="IPR003439">
    <property type="entry name" value="ABC_transporter-like_ATP-bd"/>
</dbReference>
<name>A0A6J6FD47_9ZZZZ</name>
<dbReference type="Gene3D" id="2.40.50.140">
    <property type="entry name" value="Nucleic acid-binding proteins"/>
    <property type="match status" value="1"/>
</dbReference>
<dbReference type="AlphaFoldDB" id="A0A6J6FD47"/>
<keyword evidence="2" id="KW-1003">Cell membrane</keyword>
<dbReference type="SMART" id="SM00382">
    <property type="entry name" value="AAA"/>
    <property type="match status" value="1"/>
</dbReference>
<dbReference type="PANTHER" id="PTHR42781">
    <property type="entry name" value="SPERMIDINE/PUTRESCINE IMPORT ATP-BINDING PROTEIN POTA"/>
    <property type="match status" value="1"/>
</dbReference>
<dbReference type="FunFam" id="3.40.50.300:FF:000133">
    <property type="entry name" value="Spermidine/putrescine import ATP-binding protein PotA"/>
    <property type="match status" value="1"/>
</dbReference>
<proteinExistence type="predicted"/>
<dbReference type="GO" id="GO:0016887">
    <property type="term" value="F:ATP hydrolysis activity"/>
    <property type="evidence" value="ECO:0007669"/>
    <property type="project" value="InterPro"/>
</dbReference>
<dbReference type="GO" id="GO:0015417">
    <property type="term" value="F:ABC-type polyamine transporter activity"/>
    <property type="evidence" value="ECO:0007669"/>
    <property type="project" value="InterPro"/>
</dbReference>
<dbReference type="Gene3D" id="3.40.50.300">
    <property type="entry name" value="P-loop containing nucleotide triphosphate hydrolases"/>
    <property type="match status" value="1"/>
</dbReference>
<dbReference type="Gene3D" id="2.40.50.100">
    <property type="match status" value="1"/>
</dbReference>
<dbReference type="InterPro" id="IPR013611">
    <property type="entry name" value="Transp-assoc_OB_typ2"/>
</dbReference>
<dbReference type="InterPro" id="IPR005893">
    <property type="entry name" value="PotA-like"/>
</dbReference>
<dbReference type="Pfam" id="PF08402">
    <property type="entry name" value="TOBE_2"/>
    <property type="match status" value="1"/>
</dbReference>
<protein>
    <submittedName>
        <fullName evidence="8">Unannotated protein</fullName>
    </submittedName>
</protein>
<dbReference type="InterPro" id="IPR008995">
    <property type="entry name" value="Mo/tungstate-bd_C_term_dom"/>
</dbReference>
<dbReference type="GO" id="GO:0005524">
    <property type="term" value="F:ATP binding"/>
    <property type="evidence" value="ECO:0007669"/>
    <property type="project" value="UniProtKB-KW"/>
</dbReference>
<dbReference type="InterPro" id="IPR050093">
    <property type="entry name" value="ABC_SmlMolc_Importer"/>
</dbReference>
<evidence type="ECO:0000256" key="4">
    <source>
        <dbReference type="ARBA" id="ARBA00022840"/>
    </source>
</evidence>
<dbReference type="EMBL" id="CAEZUG010000010">
    <property type="protein sequence ID" value="CAB4586811.1"/>
    <property type="molecule type" value="Genomic_DNA"/>
</dbReference>